<evidence type="ECO:0000313" key="2">
    <source>
        <dbReference type="EMBL" id="QUR67757.1"/>
    </source>
</evidence>
<dbReference type="InterPro" id="IPR036249">
    <property type="entry name" value="Thioredoxin-like_sf"/>
</dbReference>
<dbReference type="EMBL" id="CP046600">
    <property type="protein sequence ID" value="QUR67757.1"/>
    <property type="molecule type" value="Genomic_DNA"/>
</dbReference>
<evidence type="ECO:0000259" key="1">
    <source>
        <dbReference type="PROSITE" id="PS51352"/>
    </source>
</evidence>
<dbReference type="AlphaFoldDB" id="A0A975JXY7"/>
<accession>A0A975JXY7</accession>
<gene>
    <name evidence="2" type="ORF">F6B93_12175</name>
</gene>
<organism evidence="2 3">
    <name type="scientific">Mycobacterium spongiae</name>
    <dbReference type="NCBI Taxonomy" id="886343"/>
    <lineage>
        <taxon>Bacteria</taxon>
        <taxon>Bacillati</taxon>
        <taxon>Actinomycetota</taxon>
        <taxon>Actinomycetes</taxon>
        <taxon>Mycobacteriales</taxon>
        <taxon>Mycobacteriaceae</taxon>
        <taxon>Mycobacterium</taxon>
    </lineage>
</organism>
<evidence type="ECO:0000313" key="3">
    <source>
        <dbReference type="Proteomes" id="UP000682202"/>
    </source>
</evidence>
<dbReference type="RefSeq" id="WP_211695330.1">
    <property type="nucleotide sequence ID" value="NZ_CP046600.1"/>
</dbReference>
<dbReference type="Gene3D" id="3.40.30.10">
    <property type="entry name" value="Glutaredoxin"/>
    <property type="match status" value="1"/>
</dbReference>
<proteinExistence type="predicted"/>
<keyword evidence="3" id="KW-1185">Reference proteome</keyword>
<dbReference type="GO" id="GO:0004800">
    <property type="term" value="F:thyroxine 5'-deiodinase activity"/>
    <property type="evidence" value="ECO:0007669"/>
    <property type="project" value="InterPro"/>
</dbReference>
<dbReference type="Proteomes" id="UP000682202">
    <property type="component" value="Chromosome"/>
</dbReference>
<reference evidence="2" key="1">
    <citation type="submission" date="2019-12" db="EMBL/GenBank/DDBJ databases">
        <title>Mycobacterium spongiae sp. nov.</title>
        <authorList>
            <person name="Stinear T."/>
        </authorList>
    </citation>
    <scope>NUCLEOTIDE SEQUENCE</scope>
    <source>
        <strain evidence="2">FSD4b-SM</strain>
    </source>
</reference>
<dbReference type="PROSITE" id="PS51352">
    <property type="entry name" value="THIOREDOXIN_2"/>
    <property type="match status" value="1"/>
</dbReference>
<dbReference type="GO" id="GO:0042403">
    <property type="term" value="P:thyroid hormone metabolic process"/>
    <property type="evidence" value="ECO:0007669"/>
    <property type="project" value="TreeGrafter"/>
</dbReference>
<feature type="domain" description="Thioredoxin" evidence="1">
    <location>
        <begin position="34"/>
        <end position="184"/>
    </location>
</feature>
<dbReference type="SUPFAM" id="SSF52833">
    <property type="entry name" value="Thioredoxin-like"/>
    <property type="match status" value="1"/>
</dbReference>
<name>A0A975JXY7_9MYCO</name>
<sequence>MKNAASATRGQDLQSYNYPHFHVHPEQLEALGGVEVGDPAPDFAARRLDGTEVRLSDFRGRPVVLETGSVSCPQYVSRVTQMNALAYRFPDVVFLVLYVREAHPGGHISAHRTADDKNAAARIAVSEEREGRVILVDDVEGSAHHDYGCMPNTVHVIDAKGTVVFRALWNDPAGVEAALRSLSSGGDPAAVRTAFSPAPPTTLLRVLRRAGWRAVWDFALAFPQLAVGHLRESLPGRTRLTRLDR</sequence>
<dbReference type="PANTHER" id="PTHR11781">
    <property type="entry name" value="IODOTHYRONINE DEIODINASE"/>
    <property type="match status" value="1"/>
</dbReference>
<dbReference type="InterPro" id="IPR000643">
    <property type="entry name" value="Iodothyronine_deiodinase"/>
</dbReference>
<protein>
    <submittedName>
        <fullName evidence="2">Redoxin domain-containing protein</fullName>
    </submittedName>
</protein>
<dbReference type="PANTHER" id="PTHR11781:SF22">
    <property type="entry name" value="TYPE I IODOTHYRONINE DEIODINASE"/>
    <property type="match status" value="1"/>
</dbReference>
<dbReference type="InterPro" id="IPR013766">
    <property type="entry name" value="Thioredoxin_domain"/>
</dbReference>
<dbReference type="KEGG" id="mspg:F6B93_12175"/>
<dbReference type="Pfam" id="PF00837">
    <property type="entry name" value="T4_deiodinase"/>
    <property type="match status" value="1"/>
</dbReference>